<accession>A0A5B7GWU5</accession>
<feature type="region of interest" description="Disordered" evidence="1">
    <location>
        <begin position="43"/>
        <end position="66"/>
    </location>
</feature>
<comment type="caution">
    <text evidence="2">The sequence shown here is derived from an EMBL/GenBank/DDBJ whole genome shotgun (WGS) entry which is preliminary data.</text>
</comment>
<evidence type="ECO:0000313" key="2">
    <source>
        <dbReference type="EMBL" id="MPC62076.1"/>
    </source>
</evidence>
<proteinExistence type="predicted"/>
<protein>
    <submittedName>
        <fullName evidence="2">Uncharacterized protein</fullName>
    </submittedName>
</protein>
<dbReference type="EMBL" id="VSRR010019277">
    <property type="protein sequence ID" value="MPC62076.1"/>
    <property type="molecule type" value="Genomic_DNA"/>
</dbReference>
<reference evidence="2 3" key="1">
    <citation type="submission" date="2019-05" db="EMBL/GenBank/DDBJ databases">
        <title>Another draft genome of Portunus trituberculatus and its Hox gene families provides insights of decapod evolution.</title>
        <authorList>
            <person name="Jeong J.-H."/>
            <person name="Song I."/>
            <person name="Kim S."/>
            <person name="Choi T."/>
            <person name="Kim D."/>
            <person name="Ryu S."/>
            <person name="Kim W."/>
        </authorList>
    </citation>
    <scope>NUCLEOTIDE SEQUENCE [LARGE SCALE GENOMIC DNA]</scope>
    <source>
        <tissue evidence="2">Muscle</tissue>
    </source>
</reference>
<dbReference type="AlphaFoldDB" id="A0A5B7GWU5"/>
<gene>
    <name evidence="2" type="ORF">E2C01_056157</name>
</gene>
<evidence type="ECO:0000313" key="3">
    <source>
        <dbReference type="Proteomes" id="UP000324222"/>
    </source>
</evidence>
<name>A0A5B7GWU5_PORTR</name>
<organism evidence="2 3">
    <name type="scientific">Portunus trituberculatus</name>
    <name type="common">Swimming crab</name>
    <name type="synonym">Neptunus trituberculatus</name>
    <dbReference type="NCBI Taxonomy" id="210409"/>
    <lineage>
        <taxon>Eukaryota</taxon>
        <taxon>Metazoa</taxon>
        <taxon>Ecdysozoa</taxon>
        <taxon>Arthropoda</taxon>
        <taxon>Crustacea</taxon>
        <taxon>Multicrustacea</taxon>
        <taxon>Malacostraca</taxon>
        <taxon>Eumalacostraca</taxon>
        <taxon>Eucarida</taxon>
        <taxon>Decapoda</taxon>
        <taxon>Pleocyemata</taxon>
        <taxon>Brachyura</taxon>
        <taxon>Eubrachyura</taxon>
        <taxon>Portunoidea</taxon>
        <taxon>Portunidae</taxon>
        <taxon>Portuninae</taxon>
        <taxon>Portunus</taxon>
    </lineage>
</organism>
<evidence type="ECO:0000256" key="1">
    <source>
        <dbReference type="SAM" id="MobiDB-lite"/>
    </source>
</evidence>
<sequence>MKIRLQNITRYFPTRTPRCGHSVRVHLVKSRHITNFSWNKRNRNLHHESSPARRSHFHLQTSNESGPGKNWTIFRRRCPLSFLSWAGQREREVARRQEGEDTC</sequence>
<keyword evidence="3" id="KW-1185">Reference proteome</keyword>
<dbReference type="Proteomes" id="UP000324222">
    <property type="component" value="Unassembled WGS sequence"/>
</dbReference>